<evidence type="ECO:0000313" key="3">
    <source>
        <dbReference type="EMBL" id="MBM2354381.1"/>
    </source>
</evidence>
<keyword evidence="1" id="KW-0732">Signal</keyword>
<dbReference type="AlphaFoldDB" id="A0A9Q2NGU2"/>
<reference evidence="3" key="1">
    <citation type="submission" date="2021-01" db="EMBL/GenBank/DDBJ databases">
        <title>Diatom-associated Roseobacters Show Island Model of Population Structure.</title>
        <authorList>
            <person name="Qu L."/>
            <person name="Feng X."/>
            <person name="Chen Y."/>
            <person name="Li L."/>
            <person name="Wang X."/>
            <person name="Hu Z."/>
            <person name="Wang H."/>
            <person name="Luo H."/>
        </authorList>
    </citation>
    <scope>NUCLEOTIDE SEQUENCE</scope>
    <source>
        <strain evidence="3">SM26-45</strain>
    </source>
</reference>
<feature type="domain" description="Oxidoreductase molybdopterin-binding" evidence="2">
    <location>
        <begin position="69"/>
        <end position="141"/>
    </location>
</feature>
<dbReference type="Pfam" id="PF00174">
    <property type="entry name" value="Oxidored_molyb"/>
    <property type="match status" value="1"/>
</dbReference>
<evidence type="ECO:0000256" key="1">
    <source>
        <dbReference type="SAM" id="SignalP"/>
    </source>
</evidence>
<sequence length="168" mass="18338">MLRHLTHATAALALSALPLFAQDLAAPEGDVILTVSGQIVTTNVDNTAQFDLDMLEELDATTFETSTIWSEGTHTFQGVSLKVLADRLGITGETLRATAINDYAVDIPLSDAVEGGPIVAYKMDDATMSVRDKGPLWIVYPYDSDAAYRSEVIYSRSIWQLDRLEALD</sequence>
<evidence type="ECO:0000313" key="4">
    <source>
        <dbReference type="Proteomes" id="UP000809337"/>
    </source>
</evidence>
<dbReference type="Gene3D" id="3.90.420.10">
    <property type="entry name" value="Oxidoreductase, molybdopterin-binding domain"/>
    <property type="match status" value="1"/>
</dbReference>
<evidence type="ECO:0000259" key="2">
    <source>
        <dbReference type="Pfam" id="PF00174"/>
    </source>
</evidence>
<feature type="chain" id="PRO_5040137190" evidence="1">
    <location>
        <begin position="22"/>
        <end position="168"/>
    </location>
</feature>
<dbReference type="Proteomes" id="UP000809337">
    <property type="component" value="Unassembled WGS sequence"/>
</dbReference>
<dbReference type="RefSeq" id="WP_231033404.1">
    <property type="nucleotide sequence ID" value="NZ_JAJNGX010000003.1"/>
</dbReference>
<dbReference type="InterPro" id="IPR000572">
    <property type="entry name" value="OxRdtase_Mopterin-bd_dom"/>
</dbReference>
<gene>
    <name evidence="3" type="ORF">JQX14_07520</name>
</gene>
<organism evidence="3 4">
    <name type="scientific">Pseudosulfitobacter pseudonitzschiae</name>
    <dbReference type="NCBI Taxonomy" id="1402135"/>
    <lineage>
        <taxon>Bacteria</taxon>
        <taxon>Pseudomonadati</taxon>
        <taxon>Pseudomonadota</taxon>
        <taxon>Alphaproteobacteria</taxon>
        <taxon>Rhodobacterales</taxon>
        <taxon>Roseobacteraceae</taxon>
        <taxon>Pseudosulfitobacter</taxon>
    </lineage>
</organism>
<dbReference type="SUPFAM" id="SSF56524">
    <property type="entry name" value="Oxidoreductase molybdopterin-binding domain"/>
    <property type="match status" value="1"/>
</dbReference>
<comment type="caution">
    <text evidence="3">The sequence shown here is derived from an EMBL/GenBank/DDBJ whole genome shotgun (WGS) entry which is preliminary data.</text>
</comment>
<dbReference type="EMBL" id="JAFBWN010000003">
    <property type="protein sequence ID" value="MBM2354381.1"/>
    <property type="molecule type" value="Genomic_DNA"/>
</dbReference>
<name>A0A9Q2NGU2_9RHOB</name>
<accession>A0A9Q2NGU2</accession>
<proteinExistence type="predicted"/>
<dbReference type="InterPro" id="IPR036374">
    <property type="entry name" value="OxRdtase_Mopterin-bd_sf"/>
</dbReference>
<protein>
    <submittedName>
        <fullName evidence="3">Oxidoreductase</fullName>
    </submittedName>
</protein>
<feature type="signal peptide" evidence="1">
    <location>
        <begin position="1"/>
        <end position="21"/>
    </location>
</feature>